<keyword evidence="3" id="KW-1185">Reference proteome</keyword>
<dbReference type="EMBL" id="JAIRBB010000001">
    <property type="protein sequence ID" value="MCG2429975.1"/>
    <property type="molecule type" value="Genomic_DNA"/>
</dbReference>
<feature type="transmembrane region" description="Helical" evidence="1">
    <location>
        <begin position="79"/>
        <end position="95"/>
    </location>
</feature>
<keyword evidence="1" id="KW-1133">Transmembrane helix</keyword>
<name>A0A9X1U3M9_9FLAO</name>
<dbReference type="Proteomes" id="UP001139462">
    <property type="component" value="Unassembled WGS sequence"/>
</dbReference>
<keyword evidence="1" id="KW-0472">Membrane</keyword>
<evidence type="ECO:0000256" key="1">
    <source>
        <dbReference type="SAM" id="Phobius"/>
    </source>
</evidence>
<sequence>MPVYFSLRETVGITEKIIKENVSNTFFDYPMFFSELMTILPGEQPSPGIVLSKRLYQTNYEGGITPGVIGALYIDYRDWLIPILFFTSFIIYFLYKKSLGSDMYKLLYALTITQFFHIYHRGFFKPEYLVAYAIVLFYVFISSLKKEETI</sequence>
<evidence type="ECO:0000313" key="3">
    <source>
        <dbReference type="Proteomes" id="UP001139462"/>
    </source>
</evidence>
<gene>
    <name evidence="2" type="ORF">K8344_02490</name>
</gene>
<accession>A0A9X1U3M9</accession>
<feature type="transmembrane region" description="Helical" evidence="1">
    <location>
        <begin position="126"/>
        <end position="144"/>
    </location>
</feature>
<evidence type="ECO:0000313" key="2">
    <source>
        <dbReference type="EMBL" id="MCG2429975.1"/>
    </source>
</evidence>
<organism evidence="2 3">
    <name type="scientific">Aequorivita xiaoshiensis</name>
    <dbReference type="NCBI Taxonomy" id="2874476"/>
    <lineage>
        <taxon>Bacteria</taxon>
        <taxon>Pseudomonadati</taxon>
        <taxon>Bacteroidota</taxon>
        <taxon>Flavobacteriia</taxon>
        <taxon>Flavobacteriales</taxon>
        <taxon>Flavobacteriaceae</taxon>
        <taxon>Aequorivita</taxon>
    </lineage>
</organism>
<reference evidence="2" key="1">
    <citation type="submission" date="2021-09" db="EMBL/GenBank/DDBJ databases">
        <title>Genome of Aequorivita sp. strain F64183.</title>
        <authorList>
            <person name="Wang Y."/>
        </authorList>
    </citation>
    <scope>NUCLEOTIDE SEQUENCE</scope>
    <source>
        <strain evidence="2">F64183</strain>
    </source>
</reference>
<keyword evidence="1" id="KW-0812">Transmembrane</keyword>
<comment type="caution">
    <text evidence="2">The sequence shown here is derived from an EMBL/GenBank/DDBJ whole genome shotgun (WGS) entry which is preliminary data.</text>
</comment>
<protein>
    <submittedName>
        <fullName evidence="2">Uncharacterized protein</fullName>
    </submittedName>
</protein>
<dbReference type="AlphaFoldDB" id="A0A9X1U3M9"/>
<proteinExistence type="predicted"/>